<sequence length="32" mass="3677">MLSKNCLLDSLKSFSQLKHFTRANTILHMLSV</sequence>
<dbReference type="AlphaFoldDB" id="A0A0E9RF68"/>
<accession>A0A0E9RF68</accession>
<dbReference type="EMBL" id="GBXM01081589">
    <property type="protein sequence ID" value="JAH26988.1"/>
    <property type="molecule type" value="Transcribed_RNA"/>
</dbReference>
<name>A0A0E9RF68_ANGAN</name>
<protein>
    <submittedName>
        <fullName evidence="1">Uncharacterized protein</fullName>
    </submittedName>
</protein>
<organism evidence="1">
    <name type="scientific">Anguilla anguilla</name>
    <name type="common">European freshwater eel</name>
    <name type="synonym">Muraena anguilla</name>
    <dbReference type="NCBI Taxonomy" id="7936"/>
    <lineage>
        <taxon>Eukaryota</taxon>
        <taxon>Metazoa</taxon>
        <taxon>Chordata</taxon>
        <taxon>Craniata</taxon>
        <taxon>Vertebrata</taxon>
        <taxon>Euteleostomi</taxon>
        <taxon>Actinopterygii</taxon>
        <taxon>Neopterygii</taxon>
        <taxon>Teleostei</taxon>
        <taxon>Anguilliformes</taxon>
        <taxon>Anguillidae</taxon>
        <taxon>Anguilla</taxon>
    </lineage>
</organism>
<evidence type="ECO:0000313" key="1">
    <source>
        <dbReference type="EMBL" id="JAH26988.1"/>
    </source>
</evidence>
<proteinExistence type="predicted"/>
<dbReference type="EMBL" id="GBXM01085090">
    <property type="protein sequence ID" value="JAH23487.1"/>
    <property type="molecule type" value="Transcribed_RNA"/>
</dbReference>
<reference evidence="1" key="1">
    <citation type="submission" date="2014-11" db="EMBL/GenBank/DDBJ databases">
        <authorList>
            <person name="Amaro Gonzalez C."/>
        </authorList>
    </citation>
    <scope>NUCLEOTIDE SEQUENCE</scope>
</reference>
<reference evidence="1" key="2">
    <citation type="journal article" date="2015" name="Fish Shellfish Immunol.">
        <title>Early steps in the European eel (Anguilla anguilla)-Vibrio vulnificus interaction in the gills: Role of the RtxA13 toxin.</title>
        <authorList>
            <person name="Callol A."/>
            <person name="Pajuelo D."/>
            <person name="Ebbesson L."/>
            <person name="Teles M."/>
            <person name="MacKenzie S."/>
            <person name="Amaro C."/>
        </authorList>
    </citation>
    <scope>NUCLEOTIDE SEQUENCE</scope>
</reference>